<dbReference type="InterPro" id="IPR010036">
    <property type="entry name" value="MDP_1_eu_arc"/>
</dbReference>
<gene>
    <name evidence="2" type="ORF">EJ04DRAFT_76328</name>
</gene>
<feature type="compositionally biased region" description="Polar residues" evidence="1">
    <location>
        <begin position="19"/>
        <end position="30"/>
    </location>
</feature>
<dbReference type="Gene3D" id="3.40.50.1000">
    <property type="entry name" value="HAD superfamily/HAD-like"/>
    <property type="match status" value="1"/>
</dbReference>
<dbReference type="NCBIfam" id="TIGR01685">
    <property type="entry name" value="MDP-1"/>
    <property type="match status" value="1"/>
</dbReference>
<dbReference type="SFLD" id="SFLDS00003">
    <property type="entry name" value="Haloacid_Dehalogenase"/>
    <property type="match status" value="1"/>
</dbReference>
<dbReference type="AlphaFoldDB" id="A0A9P4QMR5"/>
<dbReference type="SFLD" id="SFLDG01131">
    <property type="entry name" value="C1.5.2:_MDP_Like"/>
    <property type="match status" value="1"/>
</dbReference>
<dbReference type="SUPFAM" id="SSF56784">
    <property type="entry name" value="HAD-like"/>
    <property type="match status" value="1"/>
</dbReference>
<name>A0A9P4QMR5_9PLEO</name>
<feature type="region of interest" description="Disordered" evidence="1">
    <location>
        <begin position="1"/>
        <end position="30"/>
    </location>
</feature>
<dbReference type="GO" id="GO:0003993">
    <property type="term" value="F:acid phosphatase activity"/>
    <property type="evidence" value="ECO:0007669"/>
    <property type="project" value="TreeGrafter"/>
</dbReference>
<accession>A0A9P4QMR5</accession>
<dbReference type="OrthoDB" id="2865258at2759"/>
<proteinExistence type="predicted"/>
<reference evidence="2" key="1">
    <citation type="journal article" date="2020" name="Stud. Mycol.">
        <title>101 Dothideomycetes genomes: a test case for predicting lifestyles and emergence of pathogens.</title>
        <authorList>
            <person name="Haridas S."/>
            <person name="Albert R."/>
            <person name="Binder M."/>
            <person name="Bloem J."/>
            <person name="Labutti K."/>
            <person name="Salamov A."/>
            <person name="Andreopoulos B."/>
            <person name="Baker S."/>
            <person name="Barry K."/>
            <person name="Bills G."/>
            <person name="Bluhm B."/>
            <person name="Cannon C."/>
            <person name="Castanera R."/>
            <person name="Culley D."/>
            <person name="Daum C."/>
            <person name="Ezra D."/>
            <person name="Gonzalez J."/>
            <person name="Henrissat B."/>
            <person name="Kuo A."/>
            <person name="Liang C."/>
            <person name="Lipzen A."/>
            <person name="Lutzoni F."/>
            <person name="Magnuson J."/>
            <person name="Mondo S."/>
            <person name="Nolan M."/>
            <person name="Ohm R."/>
            <person name="Pangilinan J."/>
            <person name="Park H.-J."/>
            <person name="Ramirez L."/>
            <person name="Alfaro M."/>
            <person name="Sun H."/>
            <person name="Tritt A."/>
            <person name="Yoshinaga Y."/>
            <person name="Zwiers L.-H."/>
            <person name="Turgeon B."/>
            <person name="Goodwin S."/>
            <person name="Spatafora J."/>
            <person name="Crous P."/>
            <person name="Grigoriev I."/>
        </authorList>
    </citation>
    <scope>NUCLEOTIDE SEQUENCE</scope>
    <source>
        <strain evidence="2">CBS 125425</strain>
    </source>
</reference>
<dbReference type="InterPro" id="IPR036412">
    <property type="entry name" value="HAD-like_sf"/>
</dbReference>
<dbReference type="InterPro" id="IPR010033">
    <property type="entry name" value="HAD_SF_ppase_IIIC"/>
</dbReference>
<dbReference type="FunFam" id="3.40.50.1000:FF:000155">
    <property type="entry name" value="Putative magnesium dependent phosphatase"/>
    <property type="match status" value="1"/>
</dbReference>
<dbReference type="SFLD" id="SFLDG01129">
    <property type="entry name" value="C1.5:_HAD__Beta-PGM__Phosphata"/>
    <property type="match status" value="1"/>
</dbReference>
<evidence type="ECO:0000313" key="2">
    <source>
        <dbReference type="EMBL" id="KAF2729215.1"/>
    </source>
</evidence>
<sequence length="223" mass="25249">MFRRAGKSKSLNEGEPDSAPSTSTALPQKTAWPSTFTDGLPLPKLVVFDIDYTLWPFWVDTHVTASRSRGSHKYNLKALEGGLKVKDDYGECFGFYTEVGTILEALRQKGISMSLASRTHAPDLAKEMLELLRIPTGSSSKKAYEYFDVAPKIYPGDKRDHFRKLQRDSGIEYEDMLFFDDEHRNKNVEMLGVVMRLVNNGVSVAEIDAGVMDWRKKHKKLPN</sequence>
<dbReference type="PANTHER" id="PTHR17901:SF14">
    <property type="entry name" value="MAGNESIUM-DEPENDENT PHOSPHATASE 1"/>
    <property type="match status" value="1"/>
</dbReference>
<comment type="caution">
    <text evidence="2">The sequence shown here is derived from an EMBL/GenBank/DDBJ whole genome shotgun (WGS) entry which is preliminary data.</text>
</comment>
<keyword evidence="3" id="KW-1185">Reference proteome</keyword>
<evidence type="ECO:0000256" key="1">
    <source>
        <dbReference type="SAM" id="MobiDB-lite"/>
    </source>
</evidence>
<dbReference type="InterPro" id="IPR023214">
    <property type="entry name" value="HAD_sf"/>
</dbReference>
<dbReference type="PANTHER" id="PTHR17901">
    <property type="entry name" value="MAGNESIUM-DEPENDENT PHOSPHATASE 1 MDP1"/>
    <property type="match status" value="1"/>
</dbReference>
<evidence type="ECO:0000313" key="3">
    <source>
        <dbReference type="Proteomes" id="UP000799444"/>
    </source>
</evidence>
<dbReference type="NCBIfam" id="TIGR01681">
    <property type="entry name" value="HAD-SF-IIIC"/>
    <property type="match status" value="1"/>
</dbReference>
<dbReference type="EMBL" id="ML996252">
    <property type="protein sequence ID" value="KAF2729215.1"/>
    <property type="molecule type" value="Genomic_DNA"/>
</dbReference>
<dbReference type="Pfam" id="PF12689">
    <property type="entry name" value="Acid_PPase"/>
    <property type="match status" value="1"/>
</dbReference>
<organism evidence="2 3">
    <name type="scientific">Polyplosphaeria fusca</name>
    <dbReference type="NCBI Taxonomy" id="682080"/>
    <lineage>
        <taxon>Eukaryota</taxon>
        <taxon>Fungi</taxon>
        <taxon>Dikarya</taxon>
        <taxon>Ascomycota</taxon>
        <taxon>Pezizomycotina</taxon>
        <taxon>Dothideomycetes</taxon>
        <taxon>Pleosporomycetidae</taxon>
        <taxon>Pleosporales</taxon>
        <taxon>Tetraplosphaeriaceae</taxon>
        <taxon>Polyplosphaeria</taxon>
    </lineage>
</organism>
<dbReference type="Proteomes" id="UP000799444">
    <property type="component" value="Unassembled WGS sequence"/>
</dbReference>
<evidence type="ECO:0008006" key="4">
    <source>
        <dbReference type="Google" id="ProtNLM"/>
    </source>
</evidence>
<protein>
    <recommendedName>
        <fullName evidence="4">Magnesium-dependent phosphatase-1</fullName>
    </recommendedName>
</protein>